<gene>
    <name evidence="2" type="ORF">INT44_001959</name>
</gene>
<feature type="region of interest" description="Disordered" evidence="1">
    <location>
        <begin position="100"/>
        <end position="135"/>
    </location>
</feature>
<comment type="caution">
    <text evidence="2">The sequence shown here is derived from an EMBL/GenBank/DDBJ whole genome shotgun (WGS) entry which is preliminary data.</text>
</comment>
<evidence type="ECO:0000313" key="3">
    <source>
        <dbReference type="Proteomes" id="UP000612746"/>
    </source>
</evidence>
<dbReference type="Proteomes" id="UP000612746">
    <property type="component" value="Unassembled WGS sequence"/>
</dbReference>
<reference evidence="2" key="1">
    <citation type="submission" date="2020-12" db="EMBL/GenBank/DDBJ databases">
        <title>Metabolic potential, ecology and presence of endohyphal bacteria is reflected in genomic diversity of Mucoromycotina.</title>
        <authorList>
            <person name="Muszewska A."/>
            <person name="Okrasinska A."/>
            <person name="Steczkiewicz K."/>
            <person name="Drgas O."/>
            <person name="Orlowska M."/>
            <person name="Perlinska-Lenart U."/>
            <person name="Aleksandrzak-Piekarczyk T."/>
            <person name="Szatraj K."/>
            <person name="Zielenkiewicz U."/>
            <person name="Pilsyk S."/>
            <person name="Malc E."/>
            <person name="Mieczkowski P."/>
            <person name="Kruszewska J.S."/>
            <person name="Biernat P."/>
            <person name="Pawlowska J."/>
        </authorList>
    </citation>
    <scope>NUCLEOTIDE SEQUENCE</scope>
    <source>
        <strain evidence="2">WA0000051536</strain>
    </source>
</reference>
<feature type="compositionally biased region" description="Polar residues" evidence="1">
    <location>
        <begin position="112"/>
        <end position="121"/>
    </location>
</feature>
<keyword evidence="3" id="KW-1185">Reference proteome</keyword>
<dbReference type="EMBL" id="JAEPRA010000005">
    <property type="protein sequence ID" value="KAG2185169.1"/>
    <property type="molecule type" value="Genomic_DNA"/>
</dbReference>
<organism evidence="2 3">
    <name type="scientific">Umbelopsis vinacea</name>
    <dbReference type="NCBI Taxonomy" id="44442"/>
    <lineage>
        <taxon>Eukaryota</taxon>
        <taxon>Fungi</taxon>
        <taxon>Fungi incertae sedis</taxon>
        <taxon>Mucoromycota</taxon>
        <taxon>Mucoromycotina</taxon>
        <taxon>Umbelopsidomycetes</taxon>
        <taxon>Umbelopsidales</taxon>
        <taxon>Umbelopsidaceae</taxon>
        <taxon>Umbelopsis</taxon>
    </lineage>
</organism>
<evidence type="ECO:0000256" key="1">
    <source>
        <dbReference type="SAM" id="MobiDB-lite"/>
    </source>
</evidence>
<proteinExistence type="predicted"/>
<dbReference type="AlphaFoldDB" id="A0A8H7UND6"/>
<accession>A0A8H7UND6</accession>
<protein>
    <submittedName>
        <fullName evidence="2">Uncharacterized protein</fullName>
    </submittedName>
</protein>
<name>A0A8H7UND6_9FUNG</name>
<evidence type="ECO:0000313" key="2">
    <source>
        <dbReference type="EMBL" id="KAG2185169.1"/>
    </source>
</evidence>
<dbReference type="OrthoDB" id="2448155at2759"/>
<sequence>MIIGFSDELGNFSAFGWCEDGLPGRAVDPNANIYHVTTENPNSDDPLQLAGQTLLLVMTGSDDGSDEQAITNNHVGYEGLTDAEADKVSYWADWVELNAVAPSEPPKPPPNFNSGYSSISNRCEEDNGRVKKAKL</sequence>